<evidence type="ECO:0000313" key="2">
    <source>
        <dbReference type="EMBL" id="SPL70071.1"/>
    </source>
</evidence>
<gene>
    <name evidence="2" type="ORF">KPC_1249</name>
</gene>
<evidence type="ECO:0000313" key="3">
    <source>
        <dbReference type="Proteomes" id="UP000245974"/>
    </source>
</evidence>
<dbReference type="RefSeq" id="WP_121973570.1">
    <property type="nucleotide sequence ID" value="NZ_OOGT01000040.1"/>
</dbReference>
<reference evidence="3" key="1">
    <citation type="submission" date="2018-03" db="EMBL/GenBank/DDBJ databases">
        <authorList>
            <person name="Blom J."/>
        </authorList>
    </citation>
    <scope>NUCLEOTIDE SEQUENCE [LARGE SCALE GENOMIC DNA]</scope>
    <source>
        <strain evidence="3">KPC-SM-21</strain>
    </source>
</reference>
<protein>
    <recommendedName>
        <fullName evidence="4">Protein FilF</fullName>
    </recommendedName>
</protein>
<sequence length="644" mass="70215">MKTKLLLPFALTGLVSALTACGGESSHINENPYQGVVTSTNGCQASEGGNCQTFALDYPVAGLNFDCSSDTTNHFATAFDAGNIANGGCKVGDRIKFFIQGSQSSRTVNLGFVNLSKIRPEQVISGTKIRIAYLSLLDLATGLTDAEAKSMSMEDNTFKTLVGIIRVLQAVQVSNSNFQSDIQPITLTGALKDKLSTITSDIEAKDFLDGSYVEKLNPWLNISAIDEQAAQAVAKKLIYQANVATYSAGAANTSFLNTDIKGFMAKSQSQANSYSIAEMFLLTTRQGYTLGYATQWNGKPKLQTNDTLSDLASNLLIFQVSPKKFNLNTQDKWLDPLSYKTVKPLELQSPDKAENNISIYQGTLIADTAIPGTQDYYQRLINAKTTGDASIFGKWKQNIDGEQFNDGTVDIIKTDHATYLDKKIFKTKDNVAKGEKYIFPLYATLDVKFDKVAGATSSIAPTKLSIVIDENGDIRTNLATDGKLSSDQCPDIDPVTYKDSNGVQQYRIGTVGTTNTSADKREQSIYIRMLLSSPVFGNLDGVAAGIQPSQSTSLRLNLMNLLQDNVKGGIFILGYRTYIDDSTGKTLVTTVPSWTNPYAKFQHIYNTAEDNTSTQEMKDIALRQSGYFEGNVTLPACYQLKTKI</sequence>
<name>A0A2U3MXD8_9GAMM</name>
<keyword evidence="1" id="KW-0732">Signal</keyword>
<feature type="signal peptide" evidence="1">
    <location>
        <begin position="1"/>
        <end position="20"/>
    </location>
</feature>
<evidence type="ECO:0000256" key="1">
    <source>
        <dbReference type="SAM" id="SignalP"/>
    </source>
</evidence>
<dbReference type="AlphaFoldDB" id="A0A2U3MXD8"/>
<accession>A0A2U3MXD8</accession>
<dbReference type="InParanoid" id="A0A2U3MXD8"/>
<dbReference type="Proteomes" id="UP000245974">
    <property type="component" value="Unassembled WGS sequence"/>
</dbReference>
<dbReference type="PROSITE" id="PS51257">
    <property type="entry name" value="PROKAR_LIPOPROTEIN"/>
    <property type="match status" value="1"/>
</dbReference>
<organism evidence="2 3">
    <name type="scientific">Acinetobacter stercoris</name>
    <dbReference type="NCBI Taxonomy" id="2126983"/>
    <lineage>
        <taxon>Bacteria</taxon>
        <taxon>Pseudomonadati</taxon>
        <taxon>Pseudomonadota</taxon>
        <taxon>Gammaproteobacteria</taxon>
        <taxon>Moraxellales</taxon>
        <taxon>Moraxellaceae</taxon>
        <taxon>Acinetobacter</taxon>
    </lineage>
</organism>
<dbReference type="EMBL" id="OOGT01000040">
    <property type="protein sequence ID" value="SPL70071.1"/>
    <property type="molecule type" value="Genomic_DNA"/>
</dbReference>
<feature type="chain" id="PRO_5015780731" description="Protein FilF" evidence="1">
    <location>
        <begin position="21"/>
        <end position="644"/>
    </location>
</feature>
<dbReference type="OrthoDB" id="6712396at2"/>
<keyword evidence="3" id="KW-1185">Reference proteome</keyword>
<proteinExistence type="predicted"/>
<evidence type="ECO:0008006" key="4">
    <source>
        <dbReference type="Google" id="ProtNLM"/>
    </source>
</evidence>